<name>F0RCX8_CELLC</name>
<dbReference type="AlphaFoldDB" id="F0RCX8"/>
<dbReference type="EMBL" id="CP002534">
    <property type="protein sequence ID" value="ADY28665.1"/>
    <property type="molecule type" value="Genomic_DNA"/>
</dbReference>
<dbReference type="KEGG" id="cly:Celly_0833"/>
<gene>
    <name evidence="1" type="ordered locus">Celly_0833</name>
</gene>
<organism evidence="1 2">
    <name type="scientific">Cellulophaga lytica (strain ATCC 23178 / DSM 7489 / JCM 8516 / NBRC 14961 / NCIMB 1423 / VKM B-1433 / Cy l20)</name>
    <dbReference type="NCBI Taxonomy" id="867900"/>
    <lineage>
        <taxon>Bacteria</taxon>
        <taxon>Pseudomonadati</taxon>
        <taxon>Bacteroidota</taxon>
        <taxon>Flavobacteriia</taxon>
        <taxon>Flavobacteriales</taxon>
        <taxon>Flavobacteriaceae</taxon>
        <taxon>Cellulophaga</taxon>
    </lineage>
</organism>
<accession>F0RCX8</accession>
<reference evidence="1 2" key="1">
    <citation type="journal article" date="2011" name="Stand. Genomic Sci.">
        <title>Complete genome sequence of Cellulophaga lytica type strain (LIM- 21).</title>
        <authorList>
            <person name="Pati A."/>
            <person name="Abt B."/>
            <person name="Teshima H."/>
            <person name="Nolan M."/>
            <person name="Lapidus A."/>
            <person name="Lucas S."/>
            <person name="Hammon N."/>
            <person name="Deshpande S."/>
            <person name="Cheng J.F."/>
            <person name="Tapia R."/>
            <person name="Han C."/>
            <person name="Goodwin L."/>
            <person name="Pitluck S."/>
            <person name="Liolios K."/>
            <person name="Pagani I."/>
            <person name="Mavromatis K."/>
            <person name="Ovchinikova G."/>
            <person name="Chen A."/>
            <person name="Palaniappan K."/>
            <person name="Land M."/>
            <person name="Hauser L."/>
            <person name="Jeffries C.D."/>
            <person name="Detter J.C."/>
            <person name="Brambilla E.M."/>
            <person name="Kannan K.P."/>
            <person name="Rohde M."/>
            <person name="Spring S."/>
            <person name="Goker M."/>
            <person name="Woyke T."/>
            <person name="Bristow J."/>
            <person name="Eisen J.A."/>
            <person name="Markowitz V."/>
            <person name="Hugenholtz P."/>
            <person name="Kyrpides N.C."/>
            <person name="Klenk H.P."/>
            <person name="Ivanova N."/>
        </authorList>
    </citation>
    <scope>NUCLEOTIDE SEQUENCE [LARGE SCALE GENOMIC DNA]</scope>
    <source>
        <strain evidence="2">ATCC 23178 / DSM 7489 / JCM 8516 / NBRC 14961 / NCIMB 1423 / VKM B-1433 / Cy l20</strain>
    </source>
</reference>
<proteinExistence type="predicted"/>
<protein>
    <submittedName>
        <fullName evidence="1">Tyrosine recombinase XerD</fullName>
    </submittedName>
</protein>
<dbReference type="HOGENOM" id="CLU_3078060_0_0_10"/>
<dbReference type="STRING" id="867900.Celly_0833"/>
<evidence type="ECO:0000313" key="2">
    <source>
        <dbReference type="Proteomes" id="UP000007487"/>
    </source>
</evidence>
<sequence>MKMLKSDEGRKALEGLDNAKKKLFFKNYDELMGITDINITEFINTNFYKIFE</sequence>
<dbReference type="RefSeq" id="WP_013620413.1">
    <property type="nucleotide sequence ID" value="NC_015167.1"/>
</dbReference>
<keyword evidence="2" id="KW-1185">Reference proteome</keyword>
<evidence type="ECO:0000313" key="1">
    <source>
        <dbReference type="EMBL" id="ADY28665.1"/>
    </source>
</evidence>
<dbReference type="Proteomes" id="UP000007487">
    <property type="component" value="Chromosome"/>
</dbReference>